<dbReference type="CDD" id="cd12822">
    <property type="entry name" value="TmCorA-like"/>
    <property type="match status" value="1"/>
</dbReference>
<organism evidence="9 10">
    <name type="scientific">Candidatus Buchananbacteria bacterium RIFCSPHIGHO2_01_FULL_46_12</name>
    <dbReference type="NCBI Taxonomy" id="1797536"/>
    <lineage>
        <taxon>Bacteria</taxon>
        <taxon>Candidatus Buchananiibacteriota</taxon>
    </lineage>
</organism>
<protein>
    <recommendedName>
        <fullName evidence="11">Magnesium transport protein CorA</fullName>
    </recommendedName>
</protein>
<dbReference type="SUPFAM" id="SSF143865">
    <property type="entry name" value="CorA soluble domain-like"/>
    <property type="match status" value="1"/>
</dbReference>
<comment type="subcellular location">
    <subcellularLocation>
        <location evidence="1">Cell membrane</location>
        <topology evidence="1">Multi-pass membrane protein</topology>
    </subcellularLocation>
</comment>
<name>A0A1G1Y551_9BACT</name>
<evidence type="ECO:0000256" key="8">
    <source>
        <dbReference type="SAM" id="Phobius"/>
    </source>
</evidence>
<accession>A0A1G1Y551</accession>
<keyword evidence="7 8" id="KW-0472">Membrane</keyword>
<reference evidence="9 10" key="1">
    <citation type="journal article" date="2016" name="Nat. Commun.">
        <title>Thousands of microbial genomes shed light on interconnected biogeochemical processes in an aquifer system.</title>
        <authorList>
            <person name="Anantharaman K."/>
            <person name="Brown C.T."/>
            <person name="Hug L.A."/>
            <person name="Sharon I."/>
            <person name="Castelle C.J."/>
            <person name="Probst A.J."/>
            <person name="Thomas B.C."/>
            <person name="Singh A."/>
            <person name="Wilkins M.J."/>
            <person name="Karaoz U."/>
            <person name="Brodie E.L."/>
            <person name="Williams K.H."/>
            <person name="Hubbard S.S."/>
            <person name="Banfield J.F."/>
        </authorList>
    </citation>
    <scope>NUCLEOTIDE SEQUENCE [LARGE SCALE GENOMIC DNA]</scope>
</reference>
<evidence type="ECO:0000256" key="6">
    <source>
        <dbReference type="ARBA" id="ARBA00022989"/>
    </source>
</evidence>
<dbReference type="GO" id="GO:0005886">
    <property type="term" value="C:plasma membrane"/>
    <property type="evidence" value="ECO:0007669"/>
    <property type="project" value="UniProtKB-SubCell"/>
</dbReference>
<keyword evidence="4" id="KW-1003">Cell membrane</keyword>
<keyword evidence="6 8" id="KW-1133">Transmembrane helix</keyword>
<feature type="transmembrane region" description="Helical" evidence="8">
    <location>
        <begin position="285"/>
        <end position="304"/>
    </location>
</feature>
<evidence type="ECO:0000256" key="3">
    <source>
        <dbReference type="ARBA" id="ARBA00022448"/>
    </source>
</evidence>
<dbReference type="InterPro" id="IPR002523">
    <property type="entry name" value="MgTranspt_CorA/ZnTranspt_ZntB"/>
</dbReference>
<dbReference type="AlphaFoldDB" id="A0A1G1Y551"/>
<dbReference type="Pfam" id="PF01544">
    <property type="entry name" value="CorA"/>
    <property type="match status" value="1"/>
</dbReference>
<dbReference type="GO" id="GO:0050897">
    <property type="term" value="F:cobalt ion binding"/>
    <property type="evidence" value="ECO:0007669"/>
    <property type="project" value="TreeGrafter"/>
</dbReference>
<dbReference type="Proteomes" id="UP000178432">
    <property type="component" value="Unassembled WGS sequence"/>
</dbReference>
<dbReference type="GO" id="GO:0000287">
    <property type="term" value="F:magnesium ion binding"/>
    <property type="evidence" value="ECO:0007669"/>
    <property type="project" value="TreeGrafter"/>
</dbReference>
<evidence type="ECO:0000256" key="7">
    <source>
        <dbReference type="ARBA" id="ARBA00023136"/>
    </source>
</evidence>
<dbReference type="PANTHER" id="PTHR46494:SF1">
    <property type="entry name" value="CORA FAMILY METAL ION TRANSPORTER (EUROFUNG)"/>
    <property type="match status" value="1"/>
</dbReference>
<evidence type="ECO:0000256" key="2">
    <source>
        <dbReference type="ARBA" id="ARBA00009765"/>
    </source>
</evidence>
<dbReference type="EMBL" id="MHIF01000033">
    <property type="protein sequence ID" value="OGY47463.1"/>
    <property type="molecule type" value="Genomic_DNA"/>
</dbReference>
<proteinExistence type="inferred from homology"/>
<evidence type="ECO:0000313" key="9">
    <source>
        <dbReference type="EMBL" id="OGY47463.1"/>
    </source>
</evidence>
<dbReference type="GO" id="GO:0015095">
    <property type="term" value="F:magnesium ion transmembrane transporter activity"/>
    <property type="evidence" value="ECO:0007669"/>
    <property type="project" value="TreeGrafter"/>
</dbReference>
<gene>
    <name evidence="9" type="ORF">A2663_03125</name>
</gene>
<keyword evidence="5 8" id="KW-0812">Transmembrane</keyword>
<sequence>MSSTQKIQFANFIWLNLENPEEKDAAQLGQKYGFHPLDLADCLTQNHRTKIDIYQKYAFLVFLFPVYNEKTREIFGGELDIFIGQDFLITVHRGELKVFNDFFNIFRVSHDAREKYQDKSPEKLLYELLNRLFLYCFPMVDHLIMDSDRIEKAIFAGHERKMVSEILIIRRNITDFRKIMQVHKNVLKKAVVNFKENPIYVMKKTDVYFESLVDFSKEIWDAMDNLKERIEALQQTNESQISFRLSDIMRILTIISVITFPITLIATVFGMNTTHAMPFVDNPRGFWYVIGLMLAIIATMLGIFKKQKWL</sequence>
<evidence type="ECO:0000313" key="10">
    <source>
        <dbReference type="Proteomes" id="UP000178432"/>
    </source>
</evidence>
<keyword evidence="3" id="KW-0813">Transport</keyword>
<evidence type="ECO:0000256" key="5">
    <source>
        <dbReference type="ARBA" id="ARBA00022692"/>
    </source>
</evidence>
<evidence type="ECO:0000256" key="1">
    <source>
        <dbReference type="ARBA" id="ARBA00004651"/>
    </source>
</evidence>
<dbReference type="InterPro" id="IPR045863">
    <property type="entry name" value="CorA_TM1_TM2"/>
</dbReference>
<feature type="transmembrane region" description="Helical" evidence="8">
    <location>
        <begin position="251"/>
        <end position="273"/>
    </location>
</feature>
<comment type="similarity">
    <text evidence="2">Belongs to the CorA metal ion transporter (MIT) (TC 1.A.35) family.</text>
</comment>
<dbReference type="InterPro" id="IPR045861">
    <property type="entry name" value="CorA_cytoplasmic_dom"/>
</dbReference>
<dbReference type="SUPFAM" id="SSF144083">
    <property type="entry name" value="Magnesium transport protein CorA, transmembrane region"/>
    <property type="match status" value="1"/>
</dbReference>
<comment type="caution">
    <text evidence="9">The sequence shown here is derived from an EMBL/GenBank/DDBJ whole genome shotgun (WGS) entry which is preliminary data.</text>
</comment>
<dbReference type="PANTHER" id="PTHR46494">
    <property type="entry name" value="CORA FAMILY METAL ION TRANSPORTER (EUROFUNG)"/>
    <property type="match status" value="1"/>
</dbReference>
<evidence type="ECO:0008006" key="11">
    <source>
        <dbReference type="Google" id="ProtNLM"/>
    </source>
</evidence>
<dbReference type="Gene3D" id="1.20.58.340">
    <property type="entry name" value="Magnesium transport protein CorA, transmembrane region"/>
    <property type="match status" value="2"/>
</dbReference>
<dbReference type="GO" id="GO:0015087">
    <property type="term" value="F:cobalt ion transmembrane transporter activity"/>
    <property type="evidence" value="ECO:0007669"/>
    <property type="project" value="TreeGrafter"/>
</dbReference>
<dbReference type="Gene3D" id="3.30.460.20">
    <property type="entry name" value="CorA soluble domain-like"/>
    <property type="match status" value="1"/>
</dbReference>
<evidence type="ECO:0000256" key="4">
    <source>
        <dbReference type="ARBA" id="ARBA00022475"/>
    </source>
</evidence>